<feature type="domain" description="MEKHLA" evidence="1">
    <location>
        <begin position="18"/>
        <end position="145"/>
    </location>
</feature>
<evidence type="ECO:0000313" key="2">
    <source>
        <dbReference type="EMBL" id="ADL54233.1"/>
    </source>
</evidence>
<name>D9SIV7_GALCS</name>
<dbReference type="OrthoDB" id="9794448at2"/>
<reference evidence="2 3" key="1">
    <citation type="submission" date="2010-08" db="EMBL/GenBank/DDBJ databases">
        <title>Complete sequence of Gallionella capsiferriformans ES-2.</title>
        <authorList>
            <consortium name="US DOE Joint Genome Institute"/>
            <person name="Lucas S."/>
            <person name="Copeland A."/>
            <person name="Lapidus A."/>
            <person name="Cheng J.-F."/>
            <person name="Bruce D."/>
            <person name="Goodwin L."/>
            <person name="Pitluck S."/>
            <person name="Chertkov O."/>
            <person name="Davenport K.W."/>
            <person name="Detter J.C."/>
            <person name="Han C."/>
            <person name="Tapia R."/>
            <person name="Land M."/>
            <person name="Hauser L."/>
            <person name="Chang Y.-J."/>
            <person name="Jeffries C."/>
            <person name="Kyrpides N."/>
            <person name="Ivanova N."/>
            <person name="Mikhailova N."/>
            <person name="Shelobolina E.S."/>
            <person name="Picardal F."/>
            <person name="Roden E."/>
            <person name="Emerson D."/>
            <person name="Woyke T."/>
        </authorList>
    </citation>
    <scope>NUCLEOTIDE SEQUENCE [LARGE SCALE GENOMIC DNA]</scope>
    <source>
        <strain evidence="2 3">ES-2</strain>
    </source>
</reference>
<evidence type="ECO:0000259" key="1">
    <source>
        <dbReference type="Pfam" id="PF08670"/>
    </source>
</evidence>
<dbReference type="EMBL" id="CP002159">
    <property type="protein sequence ID" value="ADL54233.1"/>
    <property type="molecule type" value="Genomic_DNA"/>
</dbReference>
<gene>
    <name evidence="2" type="ordered locus">Galf_0188</name>
</gene>
<dbReference type="Pfam" id="PF08670">
    <property type="entry name" value="MEKHLA"/>
    <property type="match status" value="1"/>
</dbReference>
<dbReference type="AlphaFoldDB" id="D9SIV7"/>
<dbReference type="STRING" id="395494.Galf_0188"/>
<proteinExistence type="predicted"/>
<accession>D9SIV7</accession>
<dbReference type="KEGG" id="gca:Galf_0188"/>
<dbReference type="InterPro" id="IPR013978">
    <property type="entry name" value="MEKHLA"/>
</dbReference>
<protein>
    <submittedName>
        <fullName evidence="2">MEKHLA domain protein</fullName>
    </submittedName>
</protein>
<organism evidence="2 3">
    <name type="scientific">Gallionella capsiferriformans (strain ES-2)</name>
    <name type="common">Gallionella ferruginea capsiferriformans (strain ES-2)</name>
    <dbReference type="NCBI Taxonomy" id="395494"/>
    <lineage>
        <taxon>Bacteria</taxon>
        <taxon>Pseudomonadati</taxon>
        <taxon>Pseudomonadota</taxon>
        <taxon>Betaproteobacteria</taxon>
        <taxon>Nitrosomonadales</taxon>
        <taxon>Gallionellaceae</taxon>
        <taxon>Gallionella</taxon>
    </lineage>
</organism>
<keyword evidence="3" id="KW-1185">Reference proteome</keyword>
<dbReference type="HOGENOM" id="CLU_115296_1_0_4"/>
<dbReference type="RefSeq" id="WP_013292176.1">
    <property type="nucleotide sequence ID" value="NC_014394.1"/>
</dbReference>
<dbReference type="eggNOG" id="ENOG5032SCF">
    <property type="taxonomic scope" value="Bacteria"/>
</dbReference>
<sequence length="147" mass="16515">MTTDTPPDTALTDPRLPLILDSYQRLTGKILLADTQSMWHAPFAIVAHDTASDPVFFYGNKLALQQFEMSFEEFVKLPSRLSAEPLAQEARAKLLHKVSLQGYIDDYCGMRISGKNTRFMIRNATVWNLIDEAGLCHGQAATFITHK</sequence>
<dbReference type="Proteomes" id="UP000001235">
    <property type="component" value="Chromosome"/>
</dbReference>
<evidence type="ECO:0000313" key="3">
    <source>
        <dbReference type="Proteomes" id="UP000001235"/>
    </source>
</evidence>